<evidence type="ECO:0000256" key="4">
    <source>
        <dbReference type="ARBA" id="ARBA00022833"/>
    </source>
</evidence>
<protein>
    <submittedName>
        <fullName evidence="9">M48 family peptidase</fullName>
    </submittedName>
</protein>
<evidence type="ECO:0000256" key="3">
    <source>
        <dbReference type="ARBA" id="ARBA00022801"/>
    </source>
</evidence>
<keyword evidence="4 6" id="KW-0862">Zinc</keyword>
<dbReference type="PANTHER" id="PTHR22726">
    <property type="entry name" value="METALLOENDOPEPTIDASE OMA1"/>
    <property type="match status" value="1"/>
</dbReference>
<comment type="cofactor">
    <cofactor evidence="6">
        <name>Zn(2+)</name>
        <dbReference type="ChEBI" id="CHEBI:29105"/>
    </cofactor>
    <text evidence="6">Binds 1 zinc ion per subunit.</text>
</comment>
<dbReference type="InterPro" id="IPR051156">
    <property type="entry name" value="Mito/Outer_Membr_Metalloprot"/>
</dbReference>
<name>A0A370UD74_9GAMM</name>
<keyword evidence="2" id="KW-0479">Metal-binding</keyword>
<evidence type="ECO:0000256" key="6">
    <source>
        <dbReference type="RuleBase" id="RU003983"/>
    </source>
</evidence>
<dbReference type="GO" id="GO:0016020">
    <property type="term" value="C:membrane"/>
    <property type="evidence" value="ECO:0007669"/>
    <property type="project" value="TreeGrafter"/>
</dbReference>
<accession>A0A370UD74</accession>
<keyword evidence="10" id="KW-1185">Reference proteome</keyword>
<evidence type="ECO:0000256" key="7">
    <source>
        <dbReference type="SAM" id="SignalP"/>
    </source>
</evidence>
<evidence type="ECO:0000313" key="9">
    <source>
        <dbReference type="EMBL" id="RDL45747.1"/>
    </source>
</evidence>
<evidence type="ECO:0000313" key="10">
    <source>
        <dbReference type="Proteomes" id="UP000254326"/>
    </source>
</evidence>
<dbReference type="CDD" id="cd07331">
    <property type="entry name" value="M48C_Oma1_like"/>
    <property type="match status" value="1"/>
</dbReference>
<feature type="domain" description="Peptidase M48" evidence="8">
    <location>
        <begin position="64"/>
        <end position="246"/>
    </location>
</feature>
<feature type="chain" id="PRO_5016704844" evidence="7">
    <location>
        <begin position="19"/>
        <end position="268"/>
    </location>
</feature>
<dbReference type="EMBL" id="QKRA01000001">
    <property type="protein sequence ID" value="RDL45747.1"/>
    <property type="molecule type" value="Genomic_DNA"/>
</dbReference>
<organism evidence="9 10">
    <name type="scientific">Marinomonas piezotolerans</name>
    <dbReference type="NCBI Taxonomy" id="2213058"/>
    <lineage>
        <taxon>Bacteria</taxon>
        <taxon>Pseudomonadati</taxon>
        <taxon>Pseudomonadota</taxon>
        <taxon>Gammaproteobacteria</taxon>
        <taxon>Oceanospirillales</taxon>
        <taxon>Oceanospirillaceae</taxon>
        <taxon>Marinomonas</taxon>
    </lineage>
</organism>
<reference evidence="9 10" key="1">
    <citation type="submission" date="2018-06" db="EMBL/GenBank/DDBJ databases">
        <title>Marinomonas sp. YLB-05 draft genome sequence.</title>
        <authorList>
            <person name="Yu L."/>
            <person name="Tang X."/>
        </authorList>
    </citation>
    <scope>NUCLEOTIDE SEQUENCE [LARGE SCALE GENOMIC DNA]</scope>
    <source>
        <strain evidence="9 10">YLB-05</strain>
    </source>
</reference>
<dbReference type="GO" id="GO:0004222">
    <property type="term" value="F:metalloendopeptidase activity"/>
    <property type="evidence" value="ECO:0007669"/>
    <property type="project" value="InterPro"/>
</dbReference>
<gene>
    <name evidence="9" type="ORF">DN730_01485</name>
</gene>
<dbReference type="OrthoDB" id="9810445at2"/>
<keyword evidence="3 6" id="KW-0378">Hydrolase</keyword>
<keyword evidence="7" id="KW-0732">Signal</keyword>
<comment type="similarity">
    <text evidence="6">Belongs to the peptidase M48 family.</text>
</comment>
<dbReference type="InterPro" id="IPR001915">
    <property type="entry name" value="Peptidase_M48"/>
</dbReference>
<dbReference type="Gene3D" id="3.30.2010.10">
    <property type="entry name" value="Metalloproteases ('zincins'), catalytic domain"/>
    <property type="match status" value="1"/>
</dbReference>
<dbReference type="GO" id="GO:0046872">
    <property type="term" value="F:metal ion binding"/>
    <property type="evidence" value="ECO:0007669"/>
    <property type="project" value="UniProtKB-KW"/>
</dbReference>
<evidence type="ECO:0000256" key="5">
    <source>
        <dbReference type="ARBA" id="ARBA00023049"/>
    </source>
</evidence>
<dbReference type="AlphaFoldDB" id="A0A370UD74"/>
<keyword evidence="1 6" id="KW-0645">Protease</keyword>
<feature type="signal peptide" evidence="7">
    <location>
        <begin position="1"/>
        <end position="18"/>
    </location>
</feature>
<proteinExistence type="inferred from homology"/>
<keyword evidence="5 6" id="KW-0482">Metalloprotease</keyword>
<dbReference type="RefSeq" id="WP_115466336.1">
    <property type="nucleotide sequence ID" value="NZ_QKRA01000001.1"/>
</dbReference>
<evidence type="ECO:0000259" key="8">
    <source>
        <dbReference type="Pfam" id="PF01435"/>
    </source>
</evidence>
<dbReference type="Proteomes" id="UP000254326">
    <property type="component" value="Unassembled WGS sequence"/>
</dbReference>
<dbReference type="PANTHER" id="PTHR22726:SF24">
    <property type="entry name" value="M48 FAMILY METALLOPEPTIDASE"/>
    <property type="match status" value="1"/>
</dbReference>
<evidence type="ECO:0000256" key="2">
    <source>
        <dbReference type="ARBA" id="ARBA00022723"/>
    </source>
</evidence>
<dbReference type="Pfam" id="PF01435">
    <property type="entry name" value="Peptidase_M48"/>
    <property type="match status" value="1"/>
</dbReference>
<comment type="caution">
    <text evidence="9">The sequence shown here is derived from an EMBL/GenBank/DDBJ whole genome shotgun (WGS) entry which is preliminary data.</text>
</comment>
<evidence type="ECO:0000256" key="1">
    <source>
        <dbReference type="ARBA" id="ARBA00022670"/>
    </source>
</evidence>
<dbReference type="GO" id="GO:0051603">
    <property type="term" value="P:proteolysis involved in protein catabolic process"/>
    <property type="evidence" value="ECO:0007669"/>
    <property type="project" value="TreeGrafter"/>
</dbReference>
<sequence>MSSSFLLRYVGLSMLSFALVACSSSPTGRNQLVLVPEDQLNQMGAQSFEQIKSETPKSDNEILTQHVQCVADRIISVLPDKYKQQAWEVILFDDPQINAFALPGNKIGVYTGLLEVAENQSQLAAVVGHEVGHVLARHGNERVSTQLATSQALALGYQLSGEDSAVKTAVFQGLGIGAQFGILLPFSRAHETEADLIGLDLMAKAGFNPRESAELWRNMSKTGSSSTPEWMSTHPSNNTRINTLESSMDEPYRIYSVLKSNNNTAKCY</sequence>